<dbReference type="PANTHER" id="PTHR24056">
    <property type="entry name" value="CELL DIVISION PROTEIN KINASE"/>
    <property type="match status" value="1"/>
</dbReference>
<proteinExistence type="predicted"/>
<dbReference type="FunFam" id="1.10.510.10:FF:000533">
    <property type="entry name" value="cyclin-dependent kinase 10"/>
    <property type="match status" value="1"/>
</dbReference>
<evidence type="ECO:0000313" key="8">
    <source>
        <dbReference type="EMBL" id="PIC17280.1"/>
    </source>
</evidence>
<keyword evidence="4" id="KW-0418">Kinase</keyword>
<feature type="compositionally biased region" description="Basic and acidic residues" evidence="6">
    <location>
        <begin position="146"/>
        <end position="189"/>
    </location>
</feature>
<dbReference type="GO" id="GO:0004674">
    <property type="term" value="F:protein serine/threonine kinase activity"/>
    <property type="evidence" value="ECO:0007669"/>
    <property type="project" value="UniProtKB-KW"/>
</dbReference>
<evidence type="ECO:0000313" key="9">
    <source>
        <dbReference type="Proteomes" id="UP000230233"/>
    </source>
</evidence>
<evidence type="ECO:0000256" key="3">
    <source>
        <dbReference type="ARBA" id="ARBA00022741"/>
    </source>
</evidence>
<accession>A0A2G5SQC6</accession>
<feature type="compositionally biased region" description="Basic and acidic residues" evidence="6">
    <location>
        <begin position="117"/>
        <end position="138"/>
    </location>
</feature>
<feature type="domain" description="Protein kinase" evidence="7">
    <location>
        <begin position="433"/>
        <end position="729"/>
    </location>
</feature>
<evidence type="ECO:0000256" key="6">
    <source>
        <dbReference type="SAM" id="MobiDB-lite"/>
    </source>
</evidence>
<feature type="compositionally biased region" description="Basic and acidic residues" evidence="6">
    <location>
        <begin position="214"/>
        <end position="240"/>
    </location>
</feature>
<evidence type="ECO:0000256" key="1">
    <source>
        <dbReference type="ARBA" id="ARBA00022527"/>
    </source>
</evidence>
<dbReference type="STRING" id="1611254.A0A2G5SQC6"/>
<keyword evidence="2" id="KW-0808">Transferase</keyword>
<dbReference type="EMBL" id="PDUG01000006">
    <property type="protein sequence ID" value="PIC17280.1"/>
    <property type="molecule type" value="Genomic_DNA"/>
</dbReference>
<dbReference type="InterPro" id="IPR011009">
    <property type="entry name" value="Kinase-like_dom_sf"/>
</dbReference>
<feature type="region of interest" description="Disordered" evidence="6">
    <location>
        <begin position="1"/>
        <end position="245"/>
    </location>
</feature>
<comment type="caution">
    <text evidence="8">The sequence shown here is derived from an EMBL/GenBank/DDBJ whole genome shotgun (WGS) entry which is preliminary data.</text>
</comment>
<name>A0A2G5SQC6_9PELO</name>
<evidence type="ECO:0000256" key="5">
    <source>
        <dbReference type="ARBA" id="ARBA00022840"/>
    </source>
</evidence>
<feature type="compositionally biased region" description="Acidic residues" evidence="6">
    <location>
        <begin position="294"/>
        <end position="303"/>
    </location>
</feature>
<dbReference type="GO" id="GO:0005524">
    <property type="term" value="F:ATP binding"/>
    <property type="evidence" value="ECO:0007669"/>
    <property type="project" value="UniProtKB-KW"/>
</dbReference>
<dbReference type="Gene3D" id="1.10.510.10">
    <property type="entry name" value="Transferase(Phosphotransferase) domain 1"/>
    <property type="match status" value="1"/>
</dbReference>
<dbReference type="AlphaFoldDB" id="A0A2G5SQC6"/>
<reference evidence="9" key="1">
    <citation type="submission" date="2017-10" db="EMBL/GenBank/DDBJ databases">
        <title>Rapid genome shrinkage in a self-fertile nematode reveals novel sperm competition proteins.</title>
        <authorList>
            <person name="Yin D."/>
            <person name="Schwarz E.M."/>
            <person name="Thomas C.G."/>
            <person name="Felde R.L."/>
            <person name="Korf I.F."/>
            <person name="Cutter A.D."/>
            <person name="Schartner C.M."/>
            <person name="Ralston E.J."/>
            <person name="Meyer B.J."/>
            <person name="Haag E.S."/>
        </authorList>
    </citation>
    <scope>NUCLEOTIDE SEQUENCE [LARGE SCALE GENOMIC DNA]</scope>
    <source>
        <strain evidence="9">JU1422</strain>
    </source>
</reference>
<dbReference type="SUPFAM" id="SSF56112">
    <property type="entry name" value="Protein kinase-like (PK-like)"/>
    <property type="match status" value="1"/>
</dbReference>
<dbReference type="Gene3D" id="3.30.200.20">
    <property type="entry name" value="Phosphorylase Kinase, domain 1"/>
    <property type="match status" value="1"/>
</dbReference>
<sequence length="798" mass="92397">MKSLYENRARKRRYSSNDDESRESRVSVCPNDNKPSNSDSSKSQASRDREIRRHAATRNESRRFEKEQRGARGEERCRQSRSRMRSPVSRKSEGHGFGSESHRDQSSRRKSPCSGSSRRDYRGDRDSREKSPYRRRTDNSGNVAHNLRDHRTTSLVDRRAERSGRHAESRRDRDEDRHYEERRCPDKYRTRSPMIKRSDGWDKLNTSDFTTTKRSRDTISKSPDSQRSRSPEAPSRRSESPEIDEAEQWRRYQSIMDAINRRNNKAIALEIGAEFSPKPLRDPAQPNGSPIWESDGENQEETVEVGKSKSGSGQGLSLSTPPPGSPIPHNMIDEPDVIYLSSDDETEDAGFIPHNMIDEPDVIFLSSDDETEDAGFKYDTTPPREELNAMTDEEKAKYASAMEVRKRRQHEQEIYELPVSFEGLYGCRHISEYNLLNKIHNGTYGEVFRGKHTRTDEIVALKRLNLEYEESEFPLFPLREIEMLLKADDHENVVNVKEVLLGRTVFDAYVAMEYMDNDVKNWMNALKDNGKRFPTGHTKNLVRQLLQGISHLHDLGILHRNLKTRNLLISSSGILKIAGFGLAREFVKSNETEKQMEMTVRVGTLWYRSPELLLHPITYSTPVDMWSVGCIMAEFVTMHPLLPSYDEMKQLDLIFRMMGTPSEKTWPTINELRLWKSVTYPVYKRGELRRKFLETKLLDESGFDLLSGLLTMDPSQRLTASEALKHPWFNEYPRPVPNENLPFIQATGNLAPVYGQTSNRKSRLDKFLENQIPHQSEIFRQFDVKADQVKTSDFQLEF</sequence>
<dbReference type="InterPro" id="IPR000719">
    <property type="entry name" value="Prot_kinase_dom"/>
</dbReference>
<dbReference type="GO" id="GO:0005634">
    <property type="term" value="C:nucleus"/>
    <property type="evidence" value="ECO:0007669"/>
    <property type="project" value="TreeGrafter"/>
</dbReference>
<keyword evidence="9" id="KW-1185">Reference proteome</keyword>
<dbReference type="PROSITE" id="PS50011">
    <property type="entry name" value="PROTEIN_KINASE_DOM"/>
    <property type="match status" value="1"/>
</dbReference>
<keyword evidence="5" id="KW-0067">ATP-binding</keyword>
<protein>
    <recommendedName>
        <fullName evidence="7">Protein kinase domain-containing protein</fullName>
    </recommendedName>
</protein>
<evidence type="ECO:0000256" key="2">
    <source>
        <dbReference type="ARBA" id="ARBA00022679"/>
    </source>
</evidence>
<evidence type="ECO:0000256" key="4">
    <source>
        <dbReference type="ARBA" id="ARBA00022777"/>
    </source>
</evidence>
<feature type="compositionally biased region" description="Low complexity" evidence="6">
    <location>
        <begin position="308"/>
        <end position="319"/>
    </location>
</feature>
<keyword evidence="3" id="KW-0547">Nucleotide-binding</keyword>
<feature type="compositionally biased region" description="Basic and acidic residues" evidence="6">
    <location>
        <begin position="45"/>
        <end position="78"/>
    </location>
</feature>
<gene>
    <name evidence="8" type="primary">Cnig_chr_X.g23580</name>
    <name evidence="8" type="ORF">B9Z55_023580</name>
</gene>
<organism evidence="8 9">
    <name type="scientific">Caenorhabditis nigoni</name>
    <dbReference type="NCBI Taxonomy" id="1611254"/>
    <lineage>
        <taxon>Eukaryota</taxon>
        <taxon>Metazoa</taxon>
        <taxon>Ecdysozoa</taxon>
        <taxon>Nematoda</taxon>
        <taxon>Chromadorea</taxon>
        <taxon>Rhabditida</taxon>
        <taxon>Rhabditina</taxon>
        <taxon>Rhabditomorpha</taxon>
        <taxon>Rhabditoidea</taxon>
        <taxon>Rhabditidae</taxon>
        <taxon>Peloderinae</taxon>
        <taxon>Caenorhabditis</taxon>
    </lineage>
</organism>
<dbReference type="InterPro" id="IPR050108">
    <property type="entry name" value="CDK"/>
</dbReference>
<feature type="compositionally biased region" description="Low complexity" evidence="6">
    <location>
        <begin position="30"/>
        <end position="43"/>
    </location>
</feature>
<keyword evidence="1" id="KW-0723">Serine/threonine-protein kinase</keyword>
<feature type="compositionally biased region" description="Basic and acidic residues" evidence="6">
    <location>
        <begin position="90"/>
        <end position="107"/>
    </location>
</feature>
<evidence type="ECO:0000259" key="7">
    <source>
        <dbReference type="PROSITE" id="PS50011"/>
    </source>
</evidence>
<dbReference type="Pfam" id="PF00069">
    <property type="entry name" value="Pkinase"/>
    <property type="match status" value="1"/>
</dbReference>
<dbReference type="OrthoDB" id="10406214at2759"/>
<dbReference type="Proteomes" id="UP000230233">
    <property type="component" value="Chromosome X"/>
</dbReference>
<dbReference type="PANTHER" id="PTHR24056:SF166">
    <property type="entry name" value="CYCLIN-DEPENDENT KINASE 11.2"/>
    <property type="match status" value="1"/>
</dbReference>
<feature type="region of interest" description="Disordered" evidence="6">
    <location>
        <begin position="276"/>
        <end position="328"/>
    </location>
</feature>
<dbReference type="GO" id="GO:0007346">
    <property type="term" value="P:regulation of mitotic cell cycle"/>
    <property type="evidence" value="ECO:0007669"/>
    <property type="project" value="TreeGrafter"/>
</dbReference>